<dbReference type="Proteomes" id="UP000826656">
    <property type="component" value="Unassembled WGS sequence"/>
</dbReference>
<dbReference type="EMBL" id="JAIVGD010000028">
    <property type="protein sequence ID" value="KAH0737685.1"/>
    <property type="molecule type" value="Genomic_DNA"/>
</dbReference>
<dbReference type="SUPFAM" id="SSF52833">
    <property type="entry name" value="Thioredoxin-like"/>
    <property type="match status" value="1"/>
</dbReference>
<name>A0ABQ7TT70_SOLTU</name>
<evidence type="ECO:0000256" key="2">
    <source>
        <dbReference type="ARBA" id="ARBA00022679"/>
    </source>
</evidence>
<evidence type="ECO:0000313" key="7">
    <source>
        <dbReference type="EMBL" id="KAH0737685.1"/>
    </source>
</evidence>
<dbReference type="Pfam" id="PF02798">
    <property type="entry name" value="GST_N"/>
    <property type="match status" value="1"/>
</dbReference>
<dbReference type="Pfam" id="PF00043">
    <property type="entry name" value="GST_C"/>
    <property type="match status" value="1"/>
</dbReference>
<evidence type="ECO:0000256" key="1">
    <source>
        <dbReference type="ARBA" id="ARBA00012452"/>
    </source>
</evidence>
<comment type="similarity">
    <text evidence="4">Belongs to the GST superfamily.</text>
</comment>
<dbReference type="InterPro" id="IPR004045">
    <property type="entry name" value="Glutathione_S-Trfase_N"/>
</dbReference>
<gene>
    <name evidence="7" type="ORF">KY290_036390</name>
</gene>
<dbReference type="Gene3D" id="3.40.30.10">
    <property type="entry name" value="Glutaredoxin"/>
    <property type="match status" value="1"/>
</dbReference>
<feature type="domain" description="GST C-terminal" evidence="6">
    <location>
        <begin position="57"/>
        <end position="143"/>
    </location>
</feature>
<dbReference type="Gene3D" id="1.20.1050.10">
    <property type="match status" value="1"/>
</dbReference>
<evidence type="ECO:0000256" key="4">
    <source>
        <dbReference type="RuleBase" id="RU003494"/>
    </source>
</evidence>
<evidence type="ECO:0000259" key="6">
    <source>
        <dbReference type="PROSITE" id="PS50405"/>
    </source>
</evidence>
<protein>
    <recommendedName>
        <fullName evidence="1">glutathione transferase</fullName>
        <ecNumber evidence="1">2.5.1.18</ecNumber>
    </recommendedName>
</protein>
<proteinExistence type="inferred from homology"/>
<evidence type="ECO:0000313" key="8">
    <source>
        <dbReference type="Proteomes" id="UP000826656"/>
    </source>
</evidence>
<dbReference type="InterPro" id="IPR004046">
    <property type="entry name" value="GST_C"/>
</dbReference>
<dbReference type="InterPro" id="IPR036249">
    <property type="entry name" value="Thioredoxin-like_sf"/>
</dbReference>
<accession>A0ABQ7TT70</accession>
<reference evidence="7 8" key="1">
    <citation type="journal article" date="2021" name="bioRxiv">
        <title>Chromosome-scale and haplotype-resolved genome assembly of a tetraploid potato cultivar.</title>
        <authorList>
            <person name="Sun H."/>
            <person name="Jiao W.-B."/>
            <person name="Krause K."/>
            <person name="Campoy J.A."/>
            <person name="Goel M."/>
            <person name="Folz-Donahue K."/>
            <person name="Kukat C."/>
            <person name="Huettel B."/>
            <person name="Schneeberger K."/>
        </authorList>
    </citation>
    <scope>NUCLEOTIDE SEQUENCE [LARGE SCALE GENOMIC DNA]</scope>
    <source>
        <strain evidence="7">SolTubOtavaFocal</strain>
        <tissue evidence="7">Leaves</tissue>
    </source>
</reference>
<keyword evidence="2" id="KW-0808">Transferase</keyword>
<dbReference type="InterPro" id="IPR045073">
    <property type="entry name" value="Omega/Tau-like"/>
</dbReference>
<dbReference type="PROSITE" id="PS50405">
    <property type="entry name" value="GST_CTER"/>
    <property type="match status" value="1"/>
</dbReference>
<comment type="caution">
    <text evidence="7">The sequence shown here is derived from an EMBL/GenBank/DDBJ whole genome shotgun (WGS) entry which is preliminary data.</text>
</comment>
<comment type="catalytic activity">
    <reaction evidence="3">
        <text>RX + glutathione = an S-substituted glutathione + a halide anion + H(+)</text>
        <dbReference type="Rhea" id="RHEA:16437"/>
        <dbReference type="ChEBI" id="CHEBI:15378"/>
        <dbReference type="ChEBI" id="CHEBI:16042"/>
        <dbReference type="ChEBI" id="CHEBI:17792"/>
        <dbReference type="ChEBI" id="CHEBI:57925"/>
        <dbReference type="ChEBI" id="CHEBI:90779"/>
        <dbReference type="EC" id="2.5.1.18"/>
    </reaction>
</comment>
<dbReference type="PANTHER" id="PTHR11260:SF676">
    <property type="entry name" value="GLUTATHIONE S-TRANSFERASE U8"/>
    <property type="match status" value="1"/>
</dbReference>
<dbReference type="InterPro" id="IPR036282">
    <property type="entry name" value="Glutathione-S-Trfase_C_sf"/>
</dbReference>
<keyword evidence="8" id="KW-1185">Reference proteome</keyword>
<sequence>MAQVKLLGFWYSPFSHRVEWALKIKGVKYEYIEEDRNNKSSLLLQSNPIQKKIPVLIHNGKPIVESVAKFLDDKVTALVNTFFRKGQEQEKGKEKVCEMLKVLDNELKDKKFFVGDKFGFADIVANLVALWLGVYEGASGELY</sequence>
<dbReference type="EC" id="2.5.1.18" evidence="1"/>
<dbReference type="CDD" id="cd03058">
    <property type="entry name" value="GST_N_Tau"/>
    <property type="match status" value="1"/>
</dbReference>
<dbReference type="PANTHER" id="PTHR11260">
    <property type="entry name" value="GLUTATHIONE S-TRANSFERASE, GST, SUPERFAMILY, GST DOMAIN CONTAINING"/>
    <property type="match status" value="1"/>
</dbReference>
<evidence type="ECO:0000256" key="3">
    <source>
        <dbReference type="ARBA" id="ARBA00047960"/>
    </source>
</evidence>
<dbReference type="InterPro" id="IPR010987">
    <property type="entry name" value="Glutathione-S-Trfase_C-like"/>
</dbReference>
<dbReference type="PROSITE" id="PS50404">
    <property type="entry name" value="GST_NTER"/>
    <property type="match status" value="1"/>
</dbReference>
<evidence type="ECO:0000259" key="5">
    <source>
        <dbReference type="PROSITE" id="PS50404"/>
    </source>
</evidence>
<dbReference type="SUPFAM" id="SSF47616">
    <property type="entry name" value="GST C-terminal domain-like"/>
    <property type="match status" value="1"/>
</dbReference>
<organism evidence="7 8">
    <name type="scientific">Solanum tuberosum</name>
    <name type="common">Potato</name>
    <dbReference type="NCBI Taxonomy" id="4113"/>
    <lineage>
        <taxon>Eukaryota</taxon>
        <taxon>Viridiplantae</taxon>
        <taxon>Streptophyta</taxon>
        <taxon>Embryophyta</taxon>
        <taxon>Tracheophyta</taxon>
        <taxon>Spermatophyta</taxon>
        <taxon>Magnoliopsida</taxon>
        <taxon>eudicotyledons</taxon>
        <taxon>Gunneridae</taxon>
        <taxon>Pentapetalae</taxon>
        <taxon>asterids</taxon>
        <taxon>lamiids</taxon>
        <taxon>Solanales</taxon>
        <taxon>Solanaceae</taxon>
        <taxon>Solanoideae</taxon>
        <taxon>Solaneae</taxon>
        <taxon>Solanum</taxon>
    </lineage>
</organism>
<feature type="domain" description="GST N-terminal" evidence="5">
    <location>
        <begin position="2"/>
        <end position="81"/>
    </location>
</feature>